<keyword evidence="2" id="KW-1133">Transmembrane helix</keyword>
<comment type="caution">
    <text evidence="3">The sequence shown here is derived from an EMBL/GenBank/DDBJ whole genome shotgun (WGS) entry which is preliminary data.</text>
</comment>
<organism evidence="3 4">
    <name type="scientific">Actinocatenispora rupis</name>
    <dbReference type="NCBI Taxonomy" id="519421"/>
    <lineage>
        <taxon>Bacteria</taxon>
        <taxon>Bacillati</taxon>
        <taxon>Actinomycetota</taxon>
        <taxon>Actinomycetes</taxon>
        <taxon>Micromonosporales</taxon>
        <taxon>Micromonosporaceae</taxon>
        <taxon>Actinocatenispora</taxon>
    </lineage>
</organism>
<name>A0A8J3IZF3_9ACTN</name>
<proteinExistence type="predicted"/>
<feature type="region of interest" description="Disordered" evidence="1">
    <location>
        <begin position="1"/>
        <end position="21"/>
    </location>
</feature>
<evidence type="ECO:0000256" key="2">
    <source>
        <dbReference type="SAM" id="Phobius"/>
    </source>
</evidence>
<feature type="transmembrane region" description="Helical" evidence="2">
    <location>
        <begin position="57"/>
        <end position="80"/>
    </location>
</feature>
<evidence type="ECO:0000313" key="4">
    <source>
        <dbReference type="Proteomes" id="UP000612808"/>
    </source>
</evidence>
<protein>
    <submittedName>
        <fullName evidence="3">Uncharacterized protein</fullName>
    </submittedName>
</protein>
<keyword evidence="4" id="KW-1185">Reference proteome</keyword>
<evidence type="ECO:0000313" key="3">
    <source>
        <dbReference type="EMBL" id="GID09205.1"/>
    </source>
</evidence>
<feature type="transmembrane region" description="Helical" evidence="2">
    <location>
        <begin position="26"/>
        <end position="45"/>
    </location>
</feature>
<dbReference type="Proteomes" id="UP000612808">
    <property type="component" value="Unassembled WGS sequence"/>
</dbReference>
<evidence type="ECO:0000256" key="1">
    <source>
        <dbReference type="SAM" id="MobiDB-lite"/>
    </source>
</evidence>
<keyword evidence="2" id="KW-0812">Transmembrane</keyword>
<dbReference type="EMBL" id="BOMB01000001">
    <property type="protein sequence ID" value="GID09205.1"/>
    <property type="molecule type" value="Genomic_DNA"/>
</dbReference>
<keyword evidence="2" id="KW-0472">Membrane</keyword>
<feature type="compositionally biased region" description="Basic and acidic residues" evidence="1">
    <location>
        <begin position="1"/>
        <end position="13"/>
    </location>
</feature>
<accession>A0A8J3IZF3</accession>
<dbReference type="AlphaFoldDB" id="A0A8J3IZF3"/>
<reference evidence="3" key="1">
    <citation type="submission" date="2021-01" db="EMBL/GenBank/DDBJ databases">
        <title>Whole genome shotgun sequence of Actinocatenispora rupis NBRC 107355.</title>
        <authorList>
            <person name="Komaki H."/>
            <person name="Tamura T."/>
        </authorList>
    </citation>
    <scope>NUCLEOTIDE SEQUENCE</scope>
    <source>
        <strain evidence="3">NBRC 107355</strain>
    </source>
</reference>
<gene>
    <name evidence="3" type="ORF">Aru02nite_00940</name>
</gene>
<sequence length="127" mass="13263">MAHREGGTERDVPAAESRPVRPPQPVPWLVLSIVVAVLALGLLSLRSVGLELLGSRGLIAVFSLGEALGIGGIVFAGRALAELRHDPDRAAESLGTARRWALSGVAFLLGMGLIAFGAQFLPSAMRT</sequence>
<feature type="transmembrane region" description="Helical" evidence="2">
    <location>
        <begin position="100"/>
        <end position="121"/>
    </location>
</feature>
<dbReference type="RefSeq" id="WP_203653965.1">
    <property type="nucleotide sequence ID" value="NZ_BAAAZM010000016.1"/>
</dbReference>